<name>A0ABX1TAY6_9PROT</name>
<keyword evidence="3 5" id="KW-0378">Hydrolase</keyword>
<dbReference type="InterPro" id="IPR050131">
    <property type="entry name" value="Peptidase_S8_subtilisin-like"/>
</dbReference>
<evidence type="ECO:0000256" key="1">
    <source>
        <dbReference type="ARBA" id="ARBA00011073"/>
    </source>
</evidence>
<dbReference type="InterPro" id="IPR000209">
    <property type="entry name" value="Peptidase_S8/S53_dom"/>
</dbReference>
<proteinExistence type="inferred from homology"/>
<feature type="active site" description="Charge relay system" evidence="5">
    <location>
        <position position="247"/>
    </location>
</feature>
<feature type="active site" description="Charge relay system" evidence="5">
    <location>
        <position position="303"/>
    </location>
</feature>
<dbReference type="InterPro" id="IPR022398">
    <property type="entry name" value="Peptidase_S8_His-AS"/>
</dbReference>
<accession>A0ABX1TAY6</accession>
<dbReference type="PROSITE" id="PS00018">
    <property type="entry name" value="EF_HAND_1"/>
    <property type="match status" value="2"/>
</dbReference>
<dbReference type="Pfam" id="PF01345">
    <property type="entry name" value="DUF11"/>
    <property type="match status" value="1"/>
</dbReference>
<keyword evidence="7" id="KW-0732">Signal</keyword>
<evidence type="ECO:0000256" key="7">
    <source>
        <dbReference type="SAM" id="SignalP"/>
    </source>
</evidence>
<feature type="signal peptide" evidence="7">
    <location>
        <begin position="1"/>
        <end position="33"/>
    </location>
</feature>
<feature type="region of interest" description="Disordered" evidence="6">
    <location>
        <begin position="482"/>
        <end position="514"/>
    </location>
</feature>
<dbReference type="Proteomes" id="UP000886469">
    <property type="component" value="Unassembled WGS sequence"/>
</dbReference>
<dbReference type="PANTHER" id="PTHR43806">
    <property type="entry name" value="PEPTIDASE S8"/>
    <property type="match status" value="1"/>
</dbReference>
<dbReference type="RefSeq" id="WP_169070144.1">
    <property type="nucleotide sequence ID" value="NZ_SPMX01000020.1"/>
</dbReference>
<dbReference type="Pfam" id="PF00404">
    <property type="entry name" value="Dockerin_1"/>
    <property type="match status" value="1"/>
</dbReference>
<dbReference type="PROSITE" id="PS00137">
    <property type="entry name" value="SUBTILASE_HIS"/>
    <property type="match status" value="1"/>
</dbReference>
<organism evidence="10 11">
    <name type="scientific">Candidatus Accumulibacter contiguus</name>
    <dbReference type="NCBI Taxonomy" id="2954381"/>
    <lineage>
        <taxon>Bacteria</taxon>
        <taxon>Pseudomonadati</taxon>
        <taxon>Pseudomonadota</taxon>
        <taxon>Betaproteobacteria</taxon>
        <taxon>Candidatus Accumulibacter</taxon>
    </lineage>
</organism>
<dbReference type="NCBIfam" id="TIGR01451">
    <property type="entry name" value="B_ant_repeat"/>
    <property type="match status" value="1"/>
</dbReference>
<gene>
    <name evidence="10" type="ORF">E4Q08_08990</name>
</gene>
<dbReference type="SUPFAM" id="SSF63446">
    <property type="entry name" value="Type I dockerin domain"/>
    <property type="match status" value="1"/>
</dbReference>
<feature type="domain" description="DUF11" evidence="9">
    <location>
        <begin position="843"/>
        <end position="949"/>
    </location>
</feature>
<dbReference type="Pfam" id="PF00082">
    <property type="entry name" value="Peptidase_S8"/>
    <property type="match status" value="1"/>
</dbReference>
<dbReference type="InterPro" id="IPR023828">
    <property type="entry name" value="Peptidase_S8_Ser-AS"/>
</dbReference>
<comment type="similarity">
    <text evidence="1 5">Belongs to the peptidase S8 family.</text>
</comment>
<dbReference type="EMBL" id="SPMX01000020">
    <property type="protein sequence ID" value="NMQ05397.1"/>
    <property type="molecule type" value="Genomic_DNA"/>
</dbReference>
<dbReference type="InterPro" id="IPR015500">
    <property type="entry name" value="Peptidase_S8_subtilisin-rel"/>
</dbReference>
<dbReference type="InterPro" id="IPR018247">
    <property type="entry name" value="EF_Hand_1_Ca_BS"/>
</dbReference>
<evidence type="ECO:0000256" key="2">
    <source>
        <dbReference type="ARBA" id="ARBA00022670"/>
    </source>
</evidence>
<dbReference type="InterPro" id="IPR036439">
    <property type="entry name" value="Dockerin_dom_sf"/>
</dbReference>
<dbReference type="InterPro" id="IPR002105">
    <property type="entry name" value="Dockerin_1_rpt"/>
</dbReference>
<feature type="chain" id="PRO_5046325388" evidence="7">
    <location>
        <begin position="34"/>
        <end position="1039"/>
    </location>
</feature>
<dbReference type="SUPFAM" id="SSF52743">
    <property type="entry name" value="Subtilisin-like"/>
    <property type="match status" value="2"/>
</dbReference>
<comment type="caution">
    <text evidence="10">The sequence shown here is derived from an EMBL/GenBank/DDBJ whole genome shotgun (WGS) entry which is preliminary data.</text>
</comment>
<feature type="active site" description="Charge relay system" evidence="5">
    <location>
        <position position="785"/>
    </location>
</feature>
<reference evidence="10" key="1">
    <citation type="submission" date="2019-03" db="EMBL/GenBank/DDBJ databases">
        <title>Metabolic reconstructions from genomes of highly enriched 'Candidatus Accumulibacter' and 'Candidatus Competibacter' bioreactor populations.</title>
        <authorList>
            <person name="Annavajhala M.K."/>
            <person name="Welles L."/>
            <person name="Abbas B."/>
            <person name="Sorokin D."/>
            <person name="Park H."/>
            <person name="Van Loosdrecht M."/>
            <person name="Chandran K."/>
        </authorList>
    </citation>
    <scope>NUCLEOTIDE SEQUENCE</scope>
    <source>
        <strain evidence="10">SBR_L</strain>
    </source>
</reference>
<dbReference type="PANTHER" id="PTHR43806:SF11">
    <property type="entry name" value="CEREVISIN-RELATED"/>
    <property type="match status" value="1"/>
</dbReference>
<dbReference type="InterPro" id="IPR001434">
    <property type="entry name" value="OmcB-like_DUF11"/>
</dbReference>
<keyword evidence="11" id="KW-1185">Reference proteome</keyword>
<dbReference type="InterPro" id="IPR034204">
    <property type="entry name" value="PfSUB1-like_cat_dom"/>
</dbReference>
<evidence type="ECO:0000256" key="6">
    <source>
        <dbReference type="SAM" id="MobiDB-lite"/>
    </source>
</evidence>
<dbReference type="InterPro" id="IPR047589">
    <property type="entry name" value="DUF11_rpt"/>
</dbReference>
<dbReference type="Gene3D" id="2.60.40.1170">
    <property type="entry name" value="Mu homology domain, subdomain B"/>
    <property type="match status" value="1"/>
</dbReference>
<dbReference type="Gene3D" id="3.40.50.200">
    <property type="entry name" value="Peptidase S8/S53 domain"/>
    <property type="match status" value="2"/>
</dbReference>
<dbReference type="Gene3D" id="1.10.1330.10">
    <property type="entry name" value="Dockerin domain"/>
    <property type="match status" value="1"/>
</dbReference>
<protein>
    <submittedName>
        <fullName evidence="10">DUF11 domain-containing protein</fullName>
    </submittedName>
</protein>
<keyword evidence="2 5" id="KW-0645">Protease</keyword>
<feature type="domain" description="Peptidase S8/S53" evidence="8">
    <location>
        <begin position="239"/>
        <end position="457"/>
    </location>
</feature>
<dbReference type="PRINTS" id="PR00723">
    <property type="entry name" value="SUBTILISIN"/>
</dbReference>
<evidence type="ECO:0000259" key="9">
    <source>
        <dbReference type="Pfam" id="PF01345"/>
    </source>
</evidence>
<evidence type="ECO:0000256" key="3">
    <source>
        <dbReference type="ARBA" id="ARBA00022801"/>
    </source>
</evidence>
<evidence type="ECO:0000313" key="10">
    <source>
        <dbReference type="EMBL" id="NMQ05397.1"/>
    </source>
</evidence>
<evidence type="ECO:0000259" key="8">
    <source>
        <dbReference type="Pfam" id="PF00082"/>
    </source>
</evidence>
<evidence type="ECO:0000256" key="5">
    <source>
        <dbReference type="PROSITE-ProRule" id="PRU01240"/>
    </source>
</evidence>
<dbReference type="PROSITE" id="PS51892">
    <property type="entry name" value="SUBTILASE"/>
    <property type="match status" value="1"/>
</dbReference>
<dbReference type="PROSITE" id="PS00138">
    <property type="entry name" value="SUBTILASE_SER"/>
    <property type="match status" value="1"/>
</dbReference>
<feature type="compositionally biased region" description="Polar residues" evidence="6">
    <location>
        <begin position="485"/>
        <end position="514"/>
    </location>
</feature>
<evidence type="ECO:0000313" key="11">
    <source>
        <dbReference type="Proteomes" id="UP000886469"/>
    </source>
</evidence>
<evidence type="ECO:0000256" key="4">
    <source>
        <dbReference type="ARBA" id="ARBA00022825"/>
    </source>
</evidence>
<dbReference type="InterPro" id="IPR036852">
    <property type="entry name" value="Peptidase_S8/S53_dom_sf"/>
</dbReference>
<sequence>MKRIKSIKRMQSCGNALAVGAVLGMLPVVGLQAAPPAGAIPLQKRAQVPVKKPLPIPATRSVLPRIDVAPNAQGERILTVPGPILPSAKGAPAAGKSSLLPKGQAAPRKAHYKEGEILLLFKKGVNAATASQAMSTNGLTLAKSFDSLSSMTGQVFALARGPKGMTTAALLTRMKADSRVQAASFNYGKRPTAGCPGTPPNDPYFDGSQWSLCNYGQTGGVVDADIDATEAWAHHTGSSGVVMAVLDTGVDYTHPDLQANMWVNPGEIPGNGIDDDGNGYVDDIHGIDTGMGDSDPYPVGHGHGTHVAGIMAAAGNNGQGVAGVNWTGQIMAIQGFSPDGYLYDDAELEALQYILMMKQRGVNVVAVNASYGCTGCYNEVEKTAIGALGDAGIIFVAAAGNDAVNNDIDPHYPSSHDLPNIISVAATNHNDALAGFSNYGRNSVDLGAPGDSILNTFWWTQYWPRPGDSFFDGMEAGSGGWTAASPWSITGEQSQSPTHAWSDSPGGNYSDNQSVALTSPPINLSGVSGPLSLGFYARHDLEYGSDWLDVYYVMGGSSPQWTLTEEQSQSPTHAWSDSPNGNYVNNAYVALESPTMNLSVAPSGNTWMTFSLRGEIESGFDELRVFCYGSGVWTYLGYLDGLVANWTLFSAPVPDACRTADAKFAFDLVTDSSITYDGYYIDDVAVTDGSFTTTYFSDNMENGQNGWMVYNYGGIYYVGGLTGSSEGQWRLYTAPIDPAFYTNPFQVMFVLNTDSSVTADGVYLDDIGIGVPEGTNGYSFLSGTSMAAPHVTGAVGFLAGLHDEPMPDRINRILRSADRIPALAGITVTGGRLNLANAIDRADLSLAMTVNNPTPTLGSNVSFTITVSNAGPQAATGVQVLDLLPASLSFVSATPSSGSYNSGSGLWQLGTITNGSSATLQITAMVTATGSIENIAQVAAANQPDPDSTPGNGVVSEDDQSSAFLIIQPVPPCKGDFDGDGDVDATDLGIFNAAYGSRRGQVRYNDAADFDQDGDVDGTDLRTFRAHYGRTDCPPLLPQ</sequence>
<dbReference type="CDD" id="cd07473">
    <property type="entry name" value="Peptidases_S8_Subtilisin_like"/>
    <property type="match status" value="1"/>
</dbReference>
<keyword evidence="4 5" id="KW-0720">Serine protease</keyword>